<dbReference type="RefSeq" id="WP_098193489.1">
    <property type="nucleotide sequence ID" value="NZ_CP023777.1"/>
</dbReference>
<evidence type="ECO:0000256" key="1">
    <source>
        <dbReference type="SAM" id="Phobius"/>
    </source>
</evidence>
<evidence type="ECO:0008006" key="4">
    <source>
        <dbReference type="Google" id="ProtNLM"/>
    </source>
</evidence>
<name>A0A291QT31_9BACT</name>
<feature type="transmembrane region" description="Helical" evidence="1">
    <location>
        <begin position="21"/>
        <end position="40"/>
    </location>
</feature>
<evidence type="ECO:0000313" key="2">
    <source>
        <dbReference type="EMBL" id="ATL47105.1"/>
    </source>
</evidence>
<dbReference type="Proteomes" id="UP000220133">
    <property type="component" value="Chromosome"/>
</dbReference>
<dbReference type="Pfam" id="PF11297">
    <property type="entry name" value="DUF3098"/>
    <property type="match status" value="1"/>
</dbReference>
<protein>
    <recommendedName>
        <fullName evidence="4">DUF3098 domain-containing protein</fullName>
    </recommendedName>
</protein>
<dbReference type="OrthoDB" id="963379at2"/>
<accession>A0A291QT31</accession>
<evidence type="ECO:0000313" key="3">
    <source>
        <dbReference type="Proteomes" id="UP000220133"/>
    </source>
</evidence>
<keyword evidence="1" id="KW-1133">Transmembrane helix</keyword>
<organism evidence="2 3">
    <name type="scientific">Chitinophaga caeni</name>
    <dbReference type="NCBI Taxonomy" id="2029983"/>
    <lineage>
        <taxon>Bacteria</taxon>
        <taxon>Pseudomonadati</taxon>
        <taxon>Bacteroidota</taxon>
        <taxon>Chitinophagia</taxon>
        <taxon>Chitinophagales</taxon>
        <taxon>Chitinophagaceae</taxon>
        <taxon>Chitinophaga</taxon>
    </lineage>
</organism>
<feature type="transmembrane region" description="Helical" evidence="1">
    <location>
        <begin position="60"/>
        <end position="79"/>
    </location>
</feature>
<keyword evidence="1" id="KW-0812">Transmembrane</keyword>
<reference evidence="2 3" key="1">
    <citation type="submission" date="2017-10" db="EMBL/GenBank/DDBJ databases">
        <title>Paenichitinophaga pekingensis gen. nov., sp. nov., isolated from activated sludge.</title>
        <authorList>
            <person name="Jin D."/>
            <person name="Kong X."/>
            <person name="Deng Y."/>
            <person name="Bai Z."/>
        </authorList>
    </citation>
    <scope>NUCLEOTIDE SEQUENCE [LARGE SCALE GENOMIC DNA]</scope>
    <source>
        <strain evidence="2 3">13</strain>
    </source>
</reference>
<keyword evidence="3" id="KW-1185">Reference proteome</keyword>
<dbReference type="EMBL" id="CP023777">
    <property type="protein sequence ID" value="ATL47105.1"/>
    <property type="molecule type" value="Genomic_DNA"/>
</dbReference>
<gene>
    <name evidence="2" type="ORF">COR50_07850</name>
</gene>
<keyword evidence="1" id="KW-0472">Membrane</keyword>
<dbReference type="InterPro" id="IPR021448">
    <property type="entry name" value="DUF3098"/>
</dbReference>
<dbReference type="KEGG" id="cbae:COR50_07850"/>
<proteinExistence type="predicted"/>
<sequence length="86" mass="9519">MAKEVKQVSEESGGLFHKDNYVLVIIGVVIIIIGFLLMMGGESPDPNHFSMDDVYSARRITWAPLTILIGLGIEAYAIMRKPKNKA</sequence>
<dbReference type="AlphaFoldDB" id="A0A291QT31"/>